<keyword evidence="5" id="KW-0442">Lipid degradation</keyword>
<dbReference type="Gene3D" id="3.30.870.10">
    <property type="entry name" value="Endonuclease Chain A"/>
    <property type="match status" value="2"/>
</dbReference>
<name>A0A6G9YPA4_9NOCA</name>
<feature type="signal peptide" evidence="7">
    <location>
        <begin position="1"/>
        <end position="38"/>
    </location>
</feature>
<dbReference type="SUPFAM" id="SSF56024">
    <property type="entry name" value="Phospholipase D/nuclease"/>
    <property type="match status" value="2"/>
</dbReference>
<dbReference type="CDD" id="cd09128">
    <property type="entry name" value="PLDc_unchar1_2"/>
    <property type="match status" value="1"/>
</dbReference>
<dbReference type="GO" id="GO:0004630">
    <property type="term" value="F:phospholipase D activity"/>
    <property type="evidence" value="ECO:0007669"/>
    <property type="project" value="UniProtKB-EC"/>
</dbReference>
<feature type="domain" description="PLD phosphodiesterase" evidence="8">
    <location>
        <begin position="276"/>
        <end position="307"/>
    </location>
</feature>
<dbReference type="PROSITE" id="PS50035">
    <property type="entry name" value="PLD"/>
    <property type="match status" value="2"/>
</dbReference>
<dbReference type="AlphaFoldDB" id="A0A6G9YPA4"/>
<evidence type="ECO:0000256" key="6">
    <source>
        <dbReference type="ARBA" id="ARBA00023098"/>
    </source>
</evidence>
<dbReference type="KEGG" id="nah:F5544_35990"/>
<keyword evidence="4" id="KW-0378">Hydrolase</keyword>
<dbReference type="EC" id="3.1.4.4" evidence="3"/>
<evidence type="ECO:0000313" key="10">
    <source>
        <dbReference type="Proteomes" id="UP000503540"/>
    </source>
</evidence>
<dbReference type="InterPro" id="IPR051406">
    <property type="entry name" value="PLD_domain"/>
</dbReference>
<dbReference type="InterPro" id="IPR001736">
    <property type="entry name" value="PLipase_D/transphosphatidylase"/>
</dbReference>
<feature type="chain" id="PRO_5026114671" description="phospholipase D" evidence="7">
    <location>
        <begin position="39"/>
        <end position="341"/>
    </location>
</feature>
<protein>
    <recommendedName>
        <fullName evidence="3">phospholipase D</fullName>
        <ecNumber evidence="3">3.1.4.4</ecNumber>
    </recommendedName>
</protein>
<evidence type="ECO:0000256" key="2">
    <source>
        <dbReference type="ARBA" id="ARBA00008664"/>
    </source>
</evidence>
<dbReference type="GO" id="GO:0016042">
    <property type="term" value="P:lipid catabolic process"/>
    <property type="evidence" value="ECO:0007669"/>
    <property type="project" value="UniProtKB-KW"/>
</dbReference>
<sequence length="341" mass="36257">MRIRRSACGAVSRSRQPILLPAFAVALSLISVDPGVFAAPANAATDFSTIVFPDQSHSAVYDFIDSATSSIDITMYELRDDTAVGDLVRKQQAGIAVRVILDGAHQSVNNAAYTTLANAGAAVTWSTSAFVYTHQKTITVDHGRSLIMSGNLDSTYYADDRDYGVFDADRADVDAIEQVFDADFAQNPGTPSDGDNLVWSPTDAESRLLGLINGAQHSLDVEELEFGDSTLVNAIADAARRGVTVRVVGMNPDSYRDQFDQVQAAGGQIVTYSASGGTYIHAKAIVADYGTATAKVFVGSENFSDNSLNHNRELGLIVGDSGVLSTVENTFATDFANGTPY</sequence>
<dbReference type="PANTHER" id="PTHR43856">
    <property type="entry name" value="CARDIOLIPIN HYDROLASE"/>
    <property type="match status" value="1"/>
</dbReference>
<organism evidence="9 10">
    <name type="scientific">Nocardia arthritidis</name>
    <dbReference type="NCBI Taxonomy" id="228602"/>
    <lineage>
        <taxon>Bacteria</taxon>
        <taxon>Bacillati</taxon>
        <taxon>Actinomycetota</taxon>
        <taxon>Actinomycetes</taxon>
        <taxon>Mycobacteriales</taxon>
        <taxon>Nocardiaceae</taxon>
        <taxon>Nocardia</taxon>
    </lineage>
</organism>
<proteinExistence type="inferred from homology"/>
<evidence type="ECO:0000256" key="5">
    <source>
        <dbReference type="ARBA" id="ARBA00022963"/>
    </source>
</evidence>
<dbReference type="InterPro" id="IPR025202">
    <property type="entry name" value="PLD-like_dom"/>
</dbReference>
<gene>
    <name evidence="9" type="ORF">F5544_35990</name>
</gene>
<evidence type="ECO:0000256" key="4">
    <source>
        <dbReference type="ARBA" id="ARBA00022801"/>
    </source>
</evidence>
<comment type="catalytic activity">
    <reaction evidence="1">
        <text>a 1,2-diacyl-sn-glycero-3-phosphocholine + H2O = a 1,2-diacyl-sn-glycero-3-phosphate + choline + H(+)</text>
        <dbReference type="Rhea" id="RHEA:14445"/>
        <dbReference type="ChEBI" id="CHEBI:15354"/>
        <dbReference type="ChEBI" id="CHEBI:15377"/>
        <dbReference type="ChEBI" id="CHEBI:15378"/>
        <dbReference type="ChEBI" id="CHEBI:57643"/>
        <dbReference type="ChEBI" id="CHEBI:58608"/>
        <dbReference type="EC" id="3.1.4.4"/>
    </reaction>
</comment>
<reference evidence="9 10" key="1">
    <citation type="journal article" date="2019" name="ACS Chem. Biol.">
        <title>Identification and Mobilization of a Cryptic Antibiotic Biosynthesis Gene Locus from a Human-Pathogenic Nocardia Isolate.</title>
        <authorList>
            <person name="Herisse M."/>
            <person name="Ishida K."/>
            <person name="Porter J.L."/>
            <person name="Howden B."/>
            <person name="Hertweck C."/>
            <person name="Stinear T.P."/>
            <person name="Pidot S.J."/>
        </authorList>
    </citation>
    <scope>NUCLEOTIDE SEQUENCE [LARGE SCALE GENOMIC DNA]</scope>
    <source>
        <strain evidence="9 10">AUSMDU00012717</strain>
    </source>
</reference>
<dbReference type="Pfam" id="PF13091">
    <property type="entry name" value="PLDc_2"/>
    <property type="match status" value="2"/>
</dbReference>
<keyword evidence="6" id="KW-0443">Lipid metabolism</keyword>
<evidence type="ECO:0000256" key="7">
    <source>
        <dbReference type="SAM" id="SignalP"/>
    </source>
</evidence>
<feature type="domain" description="PLD phosphodiesterase" evidence="8">
    <location>
        <begin position="129"/>
        <end position="156"/>
    </location>
</feature>
<evidence type="ECO:0000256" key="3">
    <source>
        <dbReference type="ARBA" id="ARBA00012027"/>
    </source>
</evidence>
<dbReference type="GO" id="GO:0016891">
    <property type="term" value="F:RNA endonuclease activity producing 5'-phosphomonoesters, hydrolytic mechanism"/>
    <property type="evidence" value="ECO:0007669"/>
    <property type="project" value="TreeGrafter"/>
</dbReference>
<keyword evidence="10" id="KW-1185">Reference proteome</keyword>
<dbReference type="PANTHER" id="PTHR43856:SF1">
    <property type="entry name" value="MITOCHONDRIAL CARDIOLIPIN HYDROLASE"/>
    <property type="match status" value="1"/>
</dbReference>
<evidence type="ECO:0000259" key="8">
    <source>
        <dbReference type="PROSITE" id="PS50035"/>
    </source>
</evidence>
<dbReference type="GO" id="GO:0006793">
    <property type="term" value="P:phosphorus metabolic process"/>
    <property type="evidence" value="ECO:0007669"/>
    <property type="project" value="UniProtKB-ARBA"/>
</dbReference>
<dbReference type="EMBL" id="CP046172">
    <property type="protein sequence ID" value="QIS15028.1"/>
    <property type="molecule type" value="Genomic_DNA"/>
</dbReference>
<dbReference type="Proteomes" id="UP000503540">
    <property type="component" value="Chromosome"/>
</dbReference>
<evidence type="ECO:0000256" key="1">
    <source>
        <dbReference type="ARBA" id="ARBA00000798"/>
    </source>
</evidence>
<keyword evidence="7" id="KW-0732">Signal</keyword>
<evidence type="ECO:0000313" key="9">
    <source>
        <dbReference type="EMBL" id="QIS15028.1"/>
    </source>
</evidence>
<accession>A0A6G9YPA4</accession>
<comment type="similarity">
    <text evidence="2">Belongs to the phospholipase D family.</text>
</comment>